<dbReference type="PANTHER" id="PTHR43104:SF2">
    <property type="entry name" value="L-2-HYDROXYGLUTARATE DEHYDROGENASE, MITOCHONDRIAL"/>
    <property type="match status" value="1"/>
</dbReference>
<evidence type="ECO:0000256" key="5">
    <source>
        <dbReference type="ARBA" id="ARBA00037941"/>
    </source>
</evidence>
<reference evidence="8" key="1">
    <citation type="submission" date="2019-04" db="EMBL/GenBank/DDBJ databases">
        <title>Draft genome sequence of Pseudonocardiaceae bacterium SL3-2-4.</title>
        <authorList>
            <person name="Ningsih F."/>
            <person name="Yokota A."/>
            <person name="Sakai Y."/>
            <person name="Nanatani K."/>
            <person name="Yabe S."/>
            <person name="Oetari A."/>
            <person name="Sjamsuridzal W."/>
        </authorList>
    </citation>
    <scope>NUCLEOTIDE SEQUENCE [LARGE SCALE GENOMIC DNA]</scope>
    <source>
        <strain evidence="8">SL3-2-4</strain>
    </source>
</reference>
<accession>A0A4D4JJ95</accession>
<dbReference type="GO" id="GO:0005737">
    <property type="term" value="C:cytoplasm"/>
    <property type="evidence" value="ECO:0007669"/>
    <property type="project" value="TreeGrafter"/>
</dbReference>
<evidence type="ECO:0000313" key="7">
    <source>
        <dbReference type="EMBL" id="GDY33973.1"/>
    </source>
</evidence>
<keyword evidence="2" id="KW-0285">Flavoprotein</keyword>
<dbReference type="GO" id="GO:0047545">
    <property type="term" value="F:(S)-2-hydroxyglutarate dehydrogenase activity"/>
    <property type="evidence" value="ECO:0007669"/>
    <property type="project" value="TreeGrafter"/>
</dbReference>
<comment type="caution">
    <text evidence="7">The sequence shown here is derived from an EMBL/GenBank/DDBJ whole genome shotgun (WGS) entry which is preliminary data.</text>
</comment>
<comment type="similarity">
    <text evidence="5">Belongs to the L2HGDH family.</text>
</comment>
<evidence type="ECO:0000256" key="3">
    <source>
        <dbReference type="ARBA" id="ARBA00022827"/>
    </source>
</evidence>
<dbReference type="Pfam" id="PF01266">
    <property type="entry name" value="DAO"/>
    <property type="match status" value="1"/>
</dbReference>
<proteinExistence type="inferred from homology"/>
<keyword evidence="3" id="KW-0274">FAD</keyword>
<organism evidence="7 8">
    <name type="scientific">Gandjariella thermophila</name>
    <dbReference type="NCBI Taxonomy" id="1931992"/>
    <lineage>
        <taxon>Bacteria</taxon>
        <taxon>Bacillati</taxon>
        <taxon>Actinomycetota</taxon>
        <taxon>Actinomycetes</taxon>
        <taxon>Pseudonocardiales</taxon>
        <taxon>Pseudonocardiaceae</taxon>
        <taxon>Gandjariella</taxon>
    </lineage>
</organism>
<name>A0A4D4JJ95_9PSEU</name>
<dbReference type="SUPFAM" id="SSF51905">
    <property type="entry name" value="FAD/NAD(P)-binding domain"/>
    <property type="match status" value="1"/>
</dbReference>
<sequence>MIVGGGIVGTATAYALARTRPDLRVVLAEKESGLARHQTGHNSGVIHSGVYYRPGSLKARFATEGARRMAEFCAEHGLPHEPTGKVIVATESAELPRLHALHERGLANGIPVRLIDVGELREREPHVAGLRALFVPTAGICDFGAITETYAKLAADAGTEIWTSAEVTAITRLGDVAVVSTRRGDVEARCVVTCAGLHGDRVAALAGAPPASRVVPFRGEYYQLAAGREHLVCGLVYPVPDPRFPFLGVHLTRMIAGGVHAGPNAVLAPRREGYSWWPVDPVDVAGLLRYPGFWLLARRHWRQGAVEVWRSLSRRAFALSVARLVPEITVADLEPAPPGVRAQALLPDGGLADDFLIEESPLAVHVLNAPSPAATASLPIGEEIARRVAARF</sequence>
<dbReference type="PANTHER" id="PTHR43104">
    <property type="entry name" value="L-2-HYDROXYGLUTARATE DEHYDROGENASE, MITOCHONDRIAL"/>
    <property type="match status" value="1"/>
</dbReference>
<dbReference type="InterPro" id="IPR036188">
    <property type="entry name" value="FAD/NAD-bd_sf"/>
</dbReference>
<keyword evidence="4" id="KW-0560">Oxidoreductase</keyword>
<gene>
    <name evidence="7" type="ORF">GTS_56060</name>
</gene>
<dbReference type="Gene3D" id="3.30.9.10">
    <property type="entry name" value="D-Amino Acid Oxidase, subunit A, domain 2"/>
    <property type="match status" value="1"/>
</dbReference>
<evidence type="ECO:0000256" key="2">
    <source>
        <dbReference type="ARBA" id="ARBA00022630"/>
    </source>
</evidence>
<evidence type="ECO:0000256" key="4">
    <source>
        <dbReference type="ARBA" id="ARBA00023002"/>
    </source>
</evidence>
<protein>
    <submittedName>
        <fullName evidence="7">Hydroxyglutarate oxidase</fullName>
    </submittedName>
</protein>
<evidence type="ECO:0000313" key="8">
    <source>
        <dbReference type="Proteomes" id="UP000298860"/>
    </source>
</evidence>
<evidence type="ECO:0000259" key="6">
    <source>
        <dbReference type="Pfam" id="PF01266"/>
    </source>
</evidence>
<feature type="domain" description="FAD dependent oxidoreductase" evidence="6">
    <location>
        <begin position="2"/>
        <end position="387"/>
    </location>
</feature>
<evidence type="ECO:0000256" key="1">
    <source>
        <dbReference type="ARBA" id="ARBA00001974"/>
    </source>
</evidence>
<dbReference type="NCBIfam" id="NF008726">
    <property type="entry name" value="PRK11728.1"/>
    <property type="match status" value="1"/>
</dbReference>
<dbReference type="Proteomes" id="UP000298860">
    <property type="component" value="Unassembled WGS sequence"/>
</dbReference>
<dbReference type="Gene3D" id="3.50.50.60">
    <property type="entry name" value="FAD/NAD(P)-binding domain"/>
    <property type="match status" value="1"/>
</dbReference>
<keyword evidence="8" id="KW-1185">Reference proteome</keyword>
<dbReference type="AlphaFoldDB" id="A0A4D4JJ95"/>
<dbReference type="EMBL" id="BJFL01000072">
    <property type="protein sequence ID" value="GDY33973.1"/>
    <property type="molecule type" value="Genomic_DNA"/>
</dbReference>
<comment type="cofactor">
    <cofactor evidence="1">
        <name>FAD</name>
        <dbReference type="ChEBI" id="CHEBI:57692"/>
    </cofactor>
</comment>
<dbReference type="InterPro" id="IPR006076">
    <property type="entry name" value="FAD-dep_OxRdtase"/>
</dbReference>